<proteinExistence type="predicted"/>
<name>A0A640KU65_LEITA</name>
<keyword evidence="4" id="KW-1185">Reference proteome</keyword>
<evidence type="ECO:0000313" key="4">
    <source>
        <dbReference type="Proteomes" id="UP000419144"/>
    </source>
</evidence>
<dbReference type="AlphaFoldDB" id="A0A640KU65"/>
<organism evidence="3 4">
    <name type="scientific">Leishmania tarentolae</name>
    <name type="common">Sauroleishmania tarentolae</name>
    <dbReference type="NCBI Taxonomy" id="5689"/>
    <lineage>
        <taxon>Eukaryota</taxon>
        <taxon>Discoba</taxon>
        <taxon>Euglenozoa</taxon>
        <taxon>Kinetoplastea</taxon>
        <taxon>Metakinetoplastina</taxon>
        <taxon>Trypanosomatida</taxon>
        <taxon>Trypanosomatidae</taxon>
        <taxon>Leishmaniinae</taxon>
        <taxon>Leishmania</taxon>
        <taxon>lizard Leishmania</taxon>
    </lineage>
</organism>
<feature type="compositionally biased region" description="Low complexity" evidence="1">
    <location>
        <begin position="167"/>
        <end position="176"/>
    </location>
</feature>
<accession>A0A640KU65</accession>
<feature type="region of interest" description="Disordered" evidence="1">
    <location>
        <begin position="156"/>
        <end position="176"/>
    </location>
</feature>
<evidence type="ECO:0000256" key="2">
    <source>
        <dbReference type="SAM" id="SignalP"/>
    </source>
</evidence>
<gene>
    <name evidence="3" type="ORF">LtaPh_3104000</name>
</gene>
<dbReference type="OrthoDB" id="241764at2759"/>
<evidence type="ECO:0000313" key="3">
    <source>
        <dbReference type="EMBL" id="GET91029.1"/>
    </source>
</evidence>
<protein>
    <submittedName>
        <fullName evidence="3">Uncharacterized protein</fullName>
    </submittedName>
</protein>
<dbReference type="VEuPathDB" id="TriTrypDB:LtaPh_3104000"/>
<dbReference type="Proteomes" id="UP000419144">
    <property type="component" value="Unassembled WGS sequence"/>
</dbReference>
<reference evidence="3" key="1">
    <citation type="submission" date="2019-11" db="EMBL/GenBank/DDBJ databases">
        <title>Leishmania tarentolae CDS.</title>
        <authorList>
            <person name="Goto Y."/>
            <person name="Yamagishi J."/>
        </authorList>
    </citation>
    <scope>NUCLEOTIDE SEQUENCE [LARGE SCALE GENOMIC DNA]</scope>
    <source>
        <strain evidence="3">Parrot Tar II</strain>
    </source>
</reference>
<feature type="chain" id="PRO_5024788299" evidence="2">
    <location>
        <begin position="16"/>
        <end position="730"/>
    </location>
</feature>
<keyword evidence="2" id="KW-0732">Signal</keyword>
<sequence>MCCCVLSESILSFLSFPLPSLISVLCTRQRRTLSRLIMFPACICDRNVCSSWVMRHSCQLLAGSVLDAPSVELRRMVRRVARTESRRLRKRHETTNSYHKEQYVSAFLEAHSAALVHQHVVSTSASAKHIEENPVTALTTSQALTTLAQELDARYAGRHSPGRPTRSSAEALSSENASGQNIGVLERIPRIEFGAWRSTSGGDMRLHQRLRSADVMRHCVIREARTPPCLSPEVIERSLPPRLPAPAQGLVVYLRSERFQRGAGPGNLDRLHFQLSAALRALQYSHELQRAVALYAVLCCSTFRDWHMASALVVWLVQRWTGVVALPAMSSSDKRKTLHEDRSHIIALFLETVRCSCSTPFFTAPSLEELDKVCVALHRSFEEDGSETARGTLEGRFFDANGTKSCSTAAVLSPRWSPVVSAPLLSVIGMHRLKDDQLFGSETEKMKSLAERFCLHRSPSSPSSSTSARGAGLAYMPALAWGEYLRSLHRCGASLAEMQEATDRITDKAWTRHADSLLSCTHVWNAYLACSPGNHAKEVYEKNLRAYKVKETPATTAAVMMALLREGTAAGRAEARNMWKRLQHVHGSGKMVLHTSSTLTAYTRLLEVEGQTDALVGLLTSYEGLYEPFGVARESFSRAVAVVHQRGGGVSGIEAGLDVLAHTCHAHPFLIPPLVRYTLEQAVQRTARAGSSPKAAMAGQDDKAQDSLPFTSARSAEALEFSAEDLAAVL</sequence>
<feature type="signal peptide" evidence="2">
    <location>
        <begin position="1"/>
        <end position="15"/>
    </location>
</feature>
<evidence type="ECO:0000256" key="1">
    <source>
        <dbReference type="SAM" id="MobiDB-lite"/>
    </source>
</evidence>
<comment type="caution">
    <text evidence="3">The sequence shown here is derived from an EMBL/GenBank/DDBJ whole genome shotgun (WGS) entry which is preliminary data.</text>
</comment>
<dbReference type="EMBL" id="BLBS01000044">
    <property type="protein sequence ID" value="GET91029.1"/>
    <property type="molecule type" value="Genomic_DNA"/>
</dbReference>